<dbReference type="RefSeq" id="WP_012184375.1">
    <property type="nucleotide sequence ID" value="NZ_BOQM01000004.1"/>
</dbReference>
<dbReference type="EMBL" id="BOQM01000004">
    <property type="protein sequence ID" value="GIM81831.1"/>
    <property type="molecule type" value="Genomic_DNA"/>
</dbReference>
<dbReference type="InterPro" id="IPR015946">
    <property type="entry name" value="KH_dom-like_a/b"/>
</dbReference>
<comment type="caution">
    <text evidence="2">The sequence shown here is derived from an EMBL/GenBank/DDBJ whole genome shotgun (WGS) entry which is preliminary data.</text>
</comment>
<evidence type="ECO:0000313" key="3">
    <source>
        <dbReference type="Proteomes" id="UP000315983"/>
    </source>
</evidence>
<dbReference type="Proteomes" id="UP000677457">
    <property type="component" value="Unassembled WGS sequence"/>
</dbReference>
<dbReference type="OMA" id="ECFIANS"/>
<evidence type="ECO:0000313" key="4">
    <source>
        <dbReference type="Proteomes" id="UP000677457"/>
    </source>
</evidence>
<keyword evidence="4" id="KW-1185">Reference proteome</keyword>
<reference evidence="1 4" key="2">
    <citation type="submission" date="2021-03" db="EMBL/GenBank/DDBJ databases">
        <title>Whole genome shotgun sequence of Salinispora arenicola NBRC 105043.</title>
        <authorList>
            <person name="Komaki H."/>
            <person name="Tamura T."/>
        </authorList>
    </citation>
    <scope>NUCLEOTIDE SEQUENCE [LARGE SCALE GENOMIC DNA]</scope>
    <source>
        <strain evidence="1 4">NBRC 105043</strain>
    </source>
</reference>
<evidence type="ECO:0000313" key="2">
    <source>
        <dbReference type="EMBL" id="TQL36973.1"/>
    </source>
</evidence>
<protein>
    <submittedName>
        <fullName evidence="2">Organic hydroperoxide reductase OsmC/OhrA</fullName>
    </submittedName>
    <submittedName>
        <fullName evidence="1">Peroxiredoxin</fullName>
    </submittedName>
</protein>
<evidence type="ECO:0000313" key="1">
    <source>
        <dbReference type="EMBL" id="GIM81831.1"/>
    </source>
</evidence>
<proteinExistence type="predicted"/>
<dbReference type="Proteomes" id="UP000315983">
    <property type="component" value="Unassembled WGS sequence"/>
</dbReference>
<dbReference type="SUPFAM" id="SSF82784">
    <property type="entry name" value="OsmC-like"/>
    <property type="match status" value="1"/>
</dbReference>
<accession>A0A542XMT5</accession>
<dbReference type="GeneID" id="93771364"/>
<dbReference type="InterPro" id="IPR036102">
    <property type="entry name" value="OsmC/Ohrsf"/>
</dbReference>
<dbReference type="AlphaFoldDB" id="A0A542XMT5"/>
<sequence length="156" mass="17415">MNRTHTYEIATTWTGDRGHGTTDYRAYDRSYDTVSPGRPLLTGSADPAFRGDPRQWNPELLLVASLSQCHLLWYLHLCAVNDVVVVDYRDAAHGTMREDDTGAARFTDVLLRPVVTVTEVGMVERATALHVEANARCFIAASVSFPVRHEARTVVR</sequence>
<dbReference type="EMBL" id="VFOL01000001">
    <property type="protein sequence ID" value="TQL36973.1"/>
    <property type="molecule type" value="Genomic_DNA"/>
</dbReference>
<dbReference type="InterPro" id="IPR052707">
    <property type="entry name" value="OsmC_Ohr_Peroxiredoxin"/>
</dbReference>
<dbReference type="InterPro" id="IPR003718">
    <property type="entry name" value="OsmC/Ohr_fam"/>
</dbReference>
<dbReference type="PANTHER" id="PTHR42830:SF2">
    <property type="entry name" value="OSMC_OHR FAMILY PROTEIN"/>
    <property type="match status" value="1"/>
</dbReference>
<dbReference type="Pfam" id="PF02566">
    <property type="entry name" value="OsmC"/>
    <property type="match status" value="1"/>
</dbReference>
<name>A0A542XMT5_SALAC</name>
<dbReference type="Gene3D" id="3.30.300.20">
    <property type="match status" value="1"/>
</dbReference>
<dbReference type="PANTHER" id="PTHR42830">
    <property type="entry name" value="OSMOTICALLY INDUCIBLE FAMILY PROTEIN"/>
    <property type="match status" value="1"/>
</dbReference>
<reference evidence="2 3" key="1">
    <citation type="submission" date="2019-06" db="EMBL/GenBank/DDBJ databases">
        <title>Sequencing the genomes of 1000 actinobacteria strains.</title>
        <authorList>
            <person name="Klenk H.-P."/>
        </authorList>
    </citation>
    <scope>NUCLEOTIDE SEQUENCE [LARGE SCALE GENOMIC DNA]</scope>
    <source>
        <strain evidence="2 3">DSM 44819</strain>
    </source>
</reference>
<organism evidence="2 3">
    <name type="scientific">Salinispora arenicola</name>
    <dbReference type="NCBI Taxonomy" id="168697"/>
    <lineage>
        <taxon>Bacteria</taxon>
        <taxon>Bacillati</taxon>
        <taxon>Actinomycetota</taxon>
        <taxon>Actinomycetes</taxon>
        <taxon>Micromonosporales</taxon>
        <taxon>Micromonosporaceae</taxon>
        <taxon>Salinispora</taxon>
    </lineage>
</organism>
<gene>
    <name evidence="2" type="ORF">FB564_2114</name>
    <name evidence="1" type="ORF">Sar04_04060</name>
</gene>